<comment type="caution">
    <text evidence="1">The sequence shown here is derived from an EMBL/GenBank/DDBJ whole genome shotgun (WGS) entry which is preliminary data.</text>
</comment>
<evidence type="ECO:0000313" key="2">
    <source>
        <dbReference type="Proteomes" id="UP000260780"/>
    </source>
</evidence>
<accession>A0A3E4WH65</accession>
<dbReference type="AlphaFoldDB" id="A0A3E4WH65"/>
<reference evidence="1 2" key="1">
    <citation type="submission" date="2018-08" db="EMBL/GenBank/DDBJ databases">
        <title>A genome reference for cultivated species of the human gut microbiota.</title>
        <authorList>
            <person name="Zou Y."/>
            <person name="Xue W."/>
            <person name="Luo G."/>
        </authorList>
    </citation>
    <scope>NUCLEOTIDE SEQUENCE [LARGE SCALE GENOMIC DNA]</scope>
    <source>
        <strain evidence="1 2">OM08-14</strain>
    </source>
</reference>
<protein>
    <recommendedName>
        <fullName evidence="3">DUF3846 domain-containing protein</fullName>
    </recommendedName>
</protein>
<sequence length="114" mass="12489">MESFIVTTSGEVSFTFPANGSDFSLKELQDSVNGNIEIVPIRKNVGPLIFKEFDKEGFAIKLTDEYIMIVNSEGKIESKQFNYVATVLATASESISPGDWIAGDVLVCRSSMVK</sequence>
<dbReference type="RefSeq" id="WP_117747493.1">
    <property type="nucleotide sequence ID" value="NZ_DAWDCE010000033.1"/>
</dbReference>
<dbReference type="Proteomes" id="UP000260780">
    <property type="component" value="Unassembled WGS sequence"/>
</dbReference>
<organism evidence="1 2">
    <name type="scientific">Phocaeicola plebeius</name>
    <dbReference type="NCBI Taxonomy" id="310297"/>
    <lineage>
        <taxon>Bacteria</taxon>
        <taxon>Pseudomonadati</taxon>
        <taxon>Bacteroidota</taxon>
        <taxon>Bacteroidia</taxon>
        <taxon>Bacteroidales</taxon>
        <taxon>Bacteroidaceae</taxon>
        <taxon>Phocaeicola</taxon>
    </lineage>
</organism>
<evidence type="ECO:0000313" key="1">
    <source>
        <dbReference type="EMBL" id="RGM41583.1"/>
    </source>
</evidence>
<gene>
    <name evidence="1" type="ORF">DXC17_04530</name>
</gene>
<evidence type="ECO:0008006" key="3">
    <source>
        <dbReference type="Google" id="ProtNLM"/>
    </source>
</evidence>
<proteinExistence type="predicted"/>
<name>A0A3E4WH65_9BACT</name>
<dbReference type="EMBL" id="QSTF01000007">
    <property type="protein sequence ID" value="RGM41583.1"/>
    <property type="molecule type" value="Genomic_DNA"/>
</dbReference>